<protein>
    <submittedName>
        <fullName evidence="2">Acyl-CoA esterase</fullName>
    </submittedName>
</protein>
<dbReference type="InterPro" id="IPR050266">
    <property type="entry name" value="AB_hydrolase_sf"/>
</dbReference>
<evidence type="ECO:0000313" key="2">
    <source>
        <dbReference type="EMBL" id="SMX24301.1"/>
    </source>
</evidence>
<dbReference type="OrthoDB" id="9804723at2"/>
<reference evidence="2 3" key="1">
    <citation type="submission" date="2017-05" db="EMBL/GenBank/DDBJ databases">
        <authorList>
            <person name="Song R."/>
            <person name="Chenine A.L."/>
            <person name="Ruprecht R.M."/>
        </authorList>
    </citation>
    <scope>NUCLEOTIDE SEQUENCE [LARGE SCALE GENOMIC DNA]</scope>
    <source>
        <strain evidence="2 3">CECT 8489</strain>
    </source>
</reference>
<dbReference type="Pfam" id="PF12697">
    <property type="entry name" value="Abhydrolase_6"/>
    <property type="match status" value="1"/>
</dbReference>
<proteinExistence type="predicted"/>
<dbReference type="AlphaFoldDB" id="A0A238J1V9"/>
<dbReference type="Proteomes" id="UP000201838">
    <property type="component" value="Unassembled WGS sequence"/>
</dbReference>
<organism evidence="2 3">
    <name type="scientific">Boseongicola aestuarii</name>
    <dbReference type="NCBI Taxonomy" id="1470561"/>
    <lineage>
        <taxon>Bacteria</taxon>
        <taxon>Pseudomonadati</taxon>
        <taxon>Pseudomonadota</taxon>
        <taxon>Alphaproteobacteria</taxon>
        <taxon>Rhodobacterales</taxon>
        <taxon>Paracoccaceae</taxon>
        <taxon>Boseongicola</taxon>
    </lineage>
</organism>
<evidence type="ECO:0000259" key="1">
    <source>
        <dbReference type="Pfam" id="PF12697"/>
    </source>
</evidence>
<dbReference type="Gene3D" id="3.40.50.1820">
    <property type="entry name" value="alpha/beta hydrolase"/>
    <property type="match status" value="1"/>
</dbReference>
<sequence length="254" mass="27643">MARQIGFIHSGLADASAWDGLVEALALDFEPVLIELPGHGTAEDWDTSRDFSDQAVEIALDALPSEPVPLIGHSLGAVIALRLAVEKFYRVSSLVMIEPVFFAAVKGTDIFDKAARDTAPFVRKLKDGSDAMAARAFVALWGNGKPWDDLPEARRRYIVDRVGLIEAADPLLWQDRPGLLREERLEEIEVPVTLIEGGKTHPVVPVIIDALGRRIANAEGITIPGAGHMVPMTHPKIVAEAIRGRLVWEEDPAG</sequence>
<feature type="domain" description="AB hydrolase-1" evidence="1">
    <location>
        <begin position="7"/>
        <end position="241"/>
    </location>
</feature>
<keyword evidence="3" id="KW-1185">Reference proteome</keyword>
<dbReference type="PANTHER" id="PTHR43798">
    <property type="entry name" value="MONOACYLGLYCEROL LIPASE"/>
    <property type="match status" value="1"/>
</dbReference>
<dbReference type="RefSeq" id="WP_093974267.1">
    <property type="nucleotide sequence ID" value="NZ_FXXQ01000008.1"/>
</dbReference>
<dbReference type="InterPro" id="IPR029058">
    <property type="entry name" value="AB_hydrolase_fold"/>
</dbReference>
<dbReference type="InterPro" id="IPR000073">
    <property type="entry name" value="AB_hydrolase_1"/>
</dbReference>
<dbReference type="PRINTS" id="PR00111">
    <property type="entry name" value="ABHYDROLASE"/>
</dbReference>
<name>A0A238J1V9_9RHOB</name>
<evidence type="ECO:0000313" key="3">
    <source>
        <dbReference type="Proteomes" id="UP000201838"/>
    </source>
</evidence>
<gene>
    <name evidence="2" type="ORF">BOA8489_02425</name>
</gene>
<dbReference type="EMBL" id="FXXQ01000008">
    <property type="protein sequence ID" value="SMX24301.1"/>
    <property type="molecule type" value="Genomic_DNA"/>
</dbReference>
<accession>A0A238J1V9</accession>
<dbReference type="SUPFAM" id="SSF53474">
    <property type="entry name" value="alpha/beta-Hydrolases"/>
    <property type="match status" value="1"/>
</dbReference>